<sequence>MPTAGDFPLLFVALERITPRTESPSLTASLSRLSCSIIVNCDIRQEFQGRNCSTEKALFHEPNAKTSPGGSLNDETPVWFLPRRLLDERAEKPVEELLPYLKTAPDQYSDTNGTGGADQGPNRHFRRLVVPELAARGDRSILFPGHIHSAFTPFTAELQALWRVSWMLGLRDLPPKEEMEFEAATFNAWTRKRYLEQCRKHSYFIYDYIPIWGSTHSAQATFSKNGLSGINQATIALF</sequence>
<dbReference type="AlphaFoldDB" id="Q0UNJ1"/>
<evidence type="ECO:0000313" key="1">
    <source>
        <dbReference type="EMBL" id="EAT86504.1"/>
    </source>
</evidence>
<gene>
    <name evidence="1" type="ORF">SNOG_06673</name>
</gene>
<dbReference type="KEGG" id="pno:SNOG_06673"/>
<dbReference type="EMBL" id="CH445333">
    <property type="protein sequence ID" value="EAT86504.1"/>
    <property type="molecule type" value="Genomic_DNA"/>
</dbReference>
<dbReference type="RefSeq" id="XP_001797037.1">
    <property type="nucleotide sequence ID" value="XM_001796985.1"/>
</dbReference>
<organism evidence="1 2">
    <name type="scientific">Phaeosphaeria nodorum (strain SN15 / ATCC MYA-4574 / FGSC 10173)</name>
    <name type="common">Glume blotch fungus</name>
    <name type="synonym">Parastagonospora nodorum</name>
    <dbReference type="NCBI Taxonomy" id="321614"/>
    <lineage>
        <taxon>Eukaryota</taxon>
        <taxon>Fungi</taxon>
        <taxon>Dikarya</taxon>
        <taxon>Ascomycota</taxon>
        <taxon>Pezizomycotina</taxon>
        <taxon>Dothideomycetes</taxon>
        <taxon>Pleosporomycetidae</taxon>
        <taxon>Pleosporales</taxon>
        <taxon>Pleosporineae</taxon>
        <taxon>Phaeosphaeriaceae</taxon>
        <taxon>Parastagonospora</taxon>
    </lineage>
</organism>
<dbReference type="InParanoid" id="Q0UNJ1"/>
<dbReference type="Proteomes" id="UP000001055">
    <property type="component" value="Unassembled WGS sequence"/>
</dbReference>
<name>Q0UNJ1_PHANO</name>
<dbReference type="GeneID" id="5973916"/>
<proteinExistence type="predicted"/>
<reference evidence="2" key="1">
    <citation type="journal article" date="2007" name="Plant Cell">
        <title>Dothideomycete-plant interactions illuminated by genome sequencing and EST analysis of the wheat pathogen Stagonospora nodorum.</title>
        <authorList>
            <person name="Hane J.K."/>
            <person name="Lowe R.G."/>
            <person name="Solomon P.S."/>
            <person name="Tan K.C."/>
            <person name="Schoch C.L."/>
            <person name="Spatafora J.W."/>
            <person name="Crous P.W."/>
            <person name="Kodira C."/>
            <person name="Birren B.W."/>
            <person name="Galagan J.E."/>
            <person name="Torriani S.F."/>
            <person name="McDonald B.A."/>
            <person name="Oliver R.P."/>
        </authorList>
    </citation>
    <scope>NUCLEOTIDE SEQUENCE [LARGE SCALE GENOMIC DNA]</scope>
    <source>
        <strain evidence="2">SN15 / ATCC MYA-4574 / FGSC 10173</strain>
    </source>
</reference>
<evidence type="ECO:0000313" key="2">
    <source>
        <dbReference type="Proteomes" id="UP000001055"/>
    </source>
</evidence>
<accession>Q0UNJ1</accession>
<protein>
    <submittedName>
        <fullName evidence="1">Uncharacterized protein</fullName>
    </submittedName>
</protein>